<dbReference type="PANTHER" id="PTHR34818">
    <property type="entry name" value="PROTEIN BLI-3"/>
    <property type="match status" value="1"/>
</dbReference>
<name>A0A9X3YMI0_9GAMM</name>
<keyword evidence="3" id="KW-1185">Reference proteome</keyword>
<protein>
    <submittedName>
        <fullName evidence="2">Pyridoxamine 5'-phosphate oxidase family protein</fullName>
    </submittedName>
</protein>
<accession>A0A9X3YMI0</accession>
<dbReference type="InterPro" id="IPR012349">
    <property type="entry name" value="Split_barrel_FMN-bd"/>
</dbReference>
<dbReference type="Gene3D" id="2.30.110.10">
    <property type="entry name" value="Electron Transport, Fmn-binding Protein, Chain A"/>
    <property type="match status" value="1"/>
</dbReference>
<dbReference type="Proteomes" id="UP001139971">
    <property type="component" value="Unassembled WGS sequence"/>
</dbReference>
<gene>
    <name evidence="2" type="ORF">OD750_017715</name>
</gene>
<sequence length="168" mass="18518">MAHEEAIDKTTDELVERAWELAASIRTALFATWSGQRQHLTPMSATVEPAVGALYFLTTDDAAKVGHIRRDPNVVVAFVDDSANKYVTFSGRATVSDDREKIRELWTVFAKAWWESPDDPSIRLITVVPSEAELWDSPGKLVASVLMLTAAISGQQPAVGDHATLRIR</sequence>
<evidence type="ECO:0000259" key="1">
    <source>
        <dbReference type="Pfam" id="PF16242"/>
    </source>
</evidence>
<dbReference type="InterPro" id="IPR038725">
    <property type="entry name" value="YdaG_split_barrel_FMN-bd"/>
</dbReference>
<proteinExistence type="predicted"/>
<organism evidence="2 3">
    <name type="scientific">Tahibacter soli</name>
    <dbReference type="NCBI Taxonomy" id="2983605"/>
    <lineage>
        <taxon>Bacteria</taxon>
        <taxon>Pseudomonadati</taxon>
        <taxon>Pseudomonadota</taxon>
        <taxon>Gammaproteobacteria</taxon>
        <taxon>Lysobacterales</taxon>
        <taxon>Rhodanobacteraceae</taxon>
        <taxon>Tahibacter</taxon>
    </lineage>
</organism>
<comment type="caution">
    <text evidence="2">The sequence shown here is derived from an EMBL/GenBank/DDBJ whole genome shotgun (WGS) entry which is preliminary data.</text>
</comment>
<reference evidence="2" key="1">
    <citation type="submission" date="2023-02" db="EMBL/GenBank/DDBJ databases">
        <title>Tahibacter soli sp. nov. isolated from soil.</title>
        <authorList>
            <person name="Baek J.H."/>
            <person name="Lee J.K."/>
            <person name="Choi D.G."/>
            <person name="Jeon C.O."/>
        </authorList>
    </citation>
    <scope>NUCLEOTIDE SEQUENCE</scope>
    <source>
        <strain evidence="2">BL</strain>
    </source>
</reference>
<feature type="domain" description="General stress protein FMN-binding split barrel" evidence="1">
    <location>
        <begin position="15"/>
        <end position="157"/>
    </location>
</feature>
<dbReference type="PANTHER" id="PTHR34818:SF1">
    <property type="entry name" value="PROTEIN BLI-3"/>
    <property type="match status" value="1"/>
</dbReference>
<dbReference type="AlphaFoldDB" id="A0A9X3YMI0"/>
<dbReference type="InterPro" id="IPR052917">
    <property type="entry name" value="Stress-Dev_Protein"/>
</dbReference>
<evidence type="ECO:0000313" key="2">
    <source>
        <dbReference type="EMBL" id="MDC8014387.1"/>
    </source>
</evidence>
<dbReference type="SUPFAM" id="SSF50475">
    <property type="entry name" value="FMN-binding split barrel"/>
    <property type="match status" value="1"/>
</dbReference>
<evidence type="ECO:0000313" key="3">
    <source>
        <dbReference type="Proteomes" id="UP001139971"/>
    </source>
</evidence>
<dbReference type="Pfam" id="PF16242">
    <property type="entry name" value="Pyrid_ox_like"/>
    <property type="match status" value="1"/>
</dbReference>
<dbReference type="EMBL" id="JAOVZO020000018">
    <property type="protein sequence ID" value="MDC8014387.1"/>
    <property type="molecule type" value="Genomic_DNA"/>
</dbReference>
<dbReference type="RefSeq" id="WP_263545133.1">
    <property type="nucleotide sequence ID" value="NZ_JAOVZO020000018.1"/>
</dbReference>